<name>A0A392UW93_9FABA</name>
<feature type="non-terminal residue" evidence="1">
    <location>
        <position position="1"/>
    </location>
</feature>
<accession>A0A392UW93</accession>
<comment type="caution">
    <text evidence="1">The sequence shown here is derived from an EMBL/GenBank/DDBJ whole genome shotgun (WGS) entry which is preliminary data.</text>
</comment>
<sequence length="57" mass="6152">SLAGGSSRQRLLSSVVPLVGVSSLVTELHRCHYRASPPYLRFAFSVGSGFVCSVYYS</sequence>
<evidence type="ECO:0000313" key="1">
    <source>
        <dbReference type="EMBL" id="MCI79473.1"/>
    </source>
</evidence>
<dbReference type="AlphaFoldDB" id="A0A392UW93"/>
<protein>
    <submittedName>
        <fullName evidence="1">Uncharacterized protein</fullName>
    </submittedName>
</protein>
<proteinExistence type="predicted"/>
<reference evidence="1 2" key="1">
    <citation type="journal article" date="2018" name="Front. Plant Sci.">
        <title>Red Clover (Trifolium pratense) and Zigzag Clover (T. medium) - A Picture of Genomic Similarities and Differences.</title>
        <authorList>
            <person name="Dluhosova J."/>
            <person name="Istvanek J."/>
            <person name="Nedelnik J."/>
            <person name="Repkova J."/>
        </authorList>
    </citation>
    <scope>NUCLEOTIDE SEQUENCE [LARGE SCALE GENOMIC DNA]</scope>
    <source>
        <strain evidence="2">cv. 10/8</strain>
        <tissue evidence="1">Leaf</tissue>
    </source>
</reference>
<dbReference type="Proteomes" id="UP000265520">
    <property type="component" value="Unassembled WGS sequence"/>
</dbReference>
<evidence type="ECO:0000313" key="2">
    <source>
        <dbReference type="Proteomes" id="UP000265520"/>
    </source>
</evidence>
<organism evidence="1 2">
    <name type="scientific">Trifolium medium</name>
    <dbReference type="NCBI Taxonomy" id="97028"/>
    <lineage>
        <taxon>Eukaryota</taxon>
        <taxon>Viridiplantae</taxon>
        <taxon>Streptophyta</taxon>
        <taxon>Embryophyta</taxon>
        <taxon>Tracheophyta</taxon>
        <taxon>Spermatophyta</taxon>
        <taxon>Magnoliopsida</taxon>
        <taxon>eudicotyledons</taxon>
        <taxon>Gunneridae</taxon>
        <taxon>Pentapetalae</taxon>
        <taxon>rosids</taxon>
        <taxon>fabids</taxon>
        <taxon>Fabales</taxon>
        <taxon>Fabaceae</taxon>
        <taxon>Papilionoideae</taxon>
        <taxon>50 kb inversion clade</taxon>
        <taxon>NPAAA clade</taxon>
        <taxon>Hologalegina</taxon>
        <taxon>IRL clade</taxon>
        <taxon>Trifolieae</taxon>
        <taxon>Trifolium</taxon>
    </lineage>
</organism>
<dbReference type="EMBL" id="LXQA010974399">
    <property type="protein sequence ID" value="MCI79473.1"/>
    <property type="molecule type" value="Genomic_DNA"/>
</dbReference>
<keyword evidence="2" id="KW-1185">Reference proteome</keyword>